<comment type="similarity">
    <text evidence="2">Belongs to the crooked-neck family.</text>
</comment>
<evidence type="ECO:0000256" key="5">
    <source>
        <dbReference type="ARBA" id="ARBA00022728"/>
    </source>
</evidence>
<evidence type="ECO:0000256" key="6">
    <source>
        <dbReference type="ARBA" id="ARBA00022737"/>
    </source>
</evidence>
<dbReference type="SMART" id="SM00386">
    <property type="entry name" value="HAT"/>
    <property type="match status" value="13"/>
</dbReference>
<dbReference type="EMBL" id="KQ085922">
    <property type="protein sequence ID" value="KLO15944.1"/>
    <property type="molecule type" value="Genomic_DNA"/>
</dbReference>
<dbReference type="GO" id="GO:0000974">
    <property type="term" value="C:Prp19 complex"/>
    <property type="evidence" value="ECO:0007669"/>
    <property type="project" value="TreeGrafter"/>
</dbReference>
<dbReference type="InterPro" id="IPR045075">
    <property type="entry name" value="Syf1-like"/>
</dbReference>
<dbReference type="Proteomes" id="UP000053477">
    <property type="component" value="Unassembled WGS sequence"/>
</dbReference>
<comment type="function">
    <text evidence="9">Involved in pre-mRNA splicing and cell cycle progression. Required for the spliceosome assembly and initiation of the DNA replication.</text>
</comment>
<dbReference type="InParanoid" id="A0A0H2RVV2"/>
<gene>
    <name evidence="13" type="ORF">SCHPADRAFT_870301</name>
</gene>
<keyword evidence="7" id="KW-0508">mRNA splicing</keyword>
<feature type="domain" description="Pre-mRNA-splicing factor Syf1-like N-terminal HAT-repeats" evidence="12">
    <location>
        <begin position="61"/>
        <end position="206"/>
    </location>
</feature>
<dbReference type="Pfam" id="PF23233">
    <property type="entry name" value="HAT_Syf1_CNRKL1_N"/>
    <property type="match status" value="1"/>
</dbReference>
<dbReference type="GO" id="GO:0071014">
    <property type="term" value="C:post-mRNA release spliceosomal complex"/>
    <property type="evidence" value="ECO:0007669"/>
    <property type="project" value="TreeGrafter"/>
</dbReference>
<keyword evidence="5" id="KW-0747">Spliceosome</keyword>
<evidence type="ECO:0000259" key="12">
    <source>
        <dbReference type="Pfam" id="PF23233"/>
    </source>
</evidence>
<evidence type="ECO:0000256" key="1">
    <source>
        <dbReference type="ARBA" id="ARBA00004123"/>
    </source>
</evidence>
<name>A0A0H2RVV2_9AGAM</name>
<dbReference type="GO" id="GO:0000245">
    <property type="term" value="P:spliceosomal complex assembly"/>
    <property type="evidence" value="ECO:0007669"/>
    <property type="project" value="TreeGrafter"/>
</dbReference>
<keyword evidence="4" id="KW-0507">mRNA processing</keyword>
<evidence type="ECO:0000313" key="13">
    <source>
        <dbReference type="EMBL" id="KLO15944.1"/>
    </source>
</evidence>
<dbReference type="PANTHER" id="PTHR11246">
    <property type="entry name" value="PRE-MRNA SPLICING FACTOR"/>
    <property type="match status" value="1"/>
</dbReference>
<evidence type="ECO:0000256" key="10">
    <source>
        <dbReference type="SAM" id="MobiDB-lite"/>
    </source>
</evidence>
<comment type="subcellular location">
    <subcellularLocation>
        <location evidence="1">Nucleus</location>
    </subcellularLocation>
</comment>
<dbReference type="InterPro" id="IPR011990">
    <property type="entry name" value="TPR-like_helical_dom_sf"/>
</dbReference>
<dbReference type="InterPro" id="IPR055433">
    <property type="entry name" value="HAT_Syf1-like_N"/>
</dbReference>
<dbReference type="InterPro" id="IPR055430">
    <property type="entry name" value="HAT_Syf1_CNRKL1_C"/>
</dbReference>
<feature type="compositionally biased region" description="Polar residues" evidence="10">
    <location>
        <begin position="711"/>
        <end position="726"/>
    </location>
</feature>
<keyword evidence="14" id="KW-1185">Reference proteome</keyword>
<keyword evidence="6" id="KW-0677">Repeat</keyword>
<sequence length="741" mass="87387">MDNRDGRAPRVKNRSAAAVQITAEQLLREAQERQEAAFRAPKQRVEDFEELHEYRGRKRKEFEERIRRTRGNLKEWRAYAGWEASQGEYDRSRSVYERALDVEANNVQLWLSYTEMELKGRNVQHARNLFDRAVTHLPRIDQLWYKYVYLEELLGNVAGARQVFERWMGWKPEDKAWQAYVKLEERYEELERASAIFERWIGVRPEPRVWVKWAKFEEDRLRLDKAREVFQEALKFFGDAVENIEKAQAVFAAFAKMETRAKEYERARVIYKFALDRLPRSKAKSLYAAYTRFEKQHGTKTSLESTVLGKRRIQYEDELANDSRNYDVWFDYARLEEDGLRTLREEGEGGGPEEEAAIARVREVYERAVAQVPPGDLKRHWRRYIFLWLNYALFEEIETKDYDRTRQIYRTALQVVPHKQFTFAKLWLMFARFEVRRFDLPAARKLLGASIGLCPKGKLFKGYIQLEVDLREFDRVRTLYEKYIEHDPSNSSSWIQFAQFEAALADNTRARAIFELGVQQSLLTYPENLWKAYIDFEFEQGERDRVRDLYERLVKASGHWKAWVAFAEFEGSPIPMTQAAREEQYGDDDEEDRYVDGDVQIARRTFERGYKDQKDKGLKQERVYLLEAWKAFEQKHASDEDIQKVQKLFPIVAKKRRVVDEVEEEYWDMAFPDDEREANPASFKFLEMAHKWKRAQAGGGGGLLAGLSSSKPDQSSTDTSSANRQNAENDRDAGDGSSDED</sequence>
<dbReference type="SUPFAM" id="SSF48452">
    <property type="entry name" value="TPR-like"/>
    <property type="match status" value="3"/>
</dbReference>
<evidence type="ECO:0000256" key="7">
    <source>
        <dbReference type="ARBA" id="ARBA00023187"/>
    </source>
</evidence>
<dbReference type="Gene3D" id="1.25.40.10">
    <property type="entry name" value="Tetratricopeptide repeat domain"/>
    <property type="match status" value="3"/>
</dbReference>
<dbReference type="STRING" id="27342.A0A0H2RVV2"/>
<accession>A0A0H2RVV2</accession>
<evidence type="ECO:0000256" key="2">
    <source>
        <dbReference type="ARBA" id="ARBA00008644"/>
    </source>
</evidence>
<evidence type="ECO:0000256" key="8">
    <source>
        <dbReference type="ARBA" id="ARBA00023242"/>
    </source>
</evidence>
<keyword evidence="13" id="KW-0808">Transferase</keyword>
<dbReference type="PANTHER" id="PTHR11246:SF3">
    <property type="entry name" value="CROOKED NECK-LIKE PROTEIN 1"/>
    <property type="match status" value="1"/>
</dbReference>
<feature type="region of interest" description="Disordered" evidence="10">
    <location>
        <begin position="696"/>
        <end position="741"/>
    </location>
</feature>
<dbReference type="GO" id="GO:0016740">
    <property type="term" value="F:transferase activity"/>
    <property type="evidence" value="ECO:0007669"/>
    <property type="project" value="UniProtKB-KW"/>
</dbReference>
<dbReference type="Pfam" id="PF23231">
    <property type="entry name" value="HAT_Syf1_CNRKL1_C"/>
    <property type="match status" value="1"/>
</dbReference>
<dbReference type="FunFam" id="1.25.40.10:FF:000327">
    <property type="entry name" value="Pre-mRNA-splicing factor CLF1"/>
    <property type="match status" value="1"/>
</dbReference>
<reference evidence="13 14" key="1">
    <citation type="submission" date="2015-04" db="EMBL/GenBank/DDBJ databases">
        <title>Complete genome sequence of Schizopora paradoxa KUC8140, a cosmopolitan wood degrader in East Asia.</title>
        <authorList>
            <consortium name="DOE Joint Genome Institute"/>
            <person name="Min B."/>
            <person name="Park H."/>
            <person name="Jang Y."/>
            <person name="Kim J.-J."/>
            <person name="Kim K.H."/>
            <person name="Pangilinan J."/>
            <person name="Lipzen A."/>
            <person name="Riley R."/>
            <person name="Grigoriev I.V."/>
            <person name="Spatafora J.W."/>
            <person name="Choi I.-G."/>
        </authorList>
    </citation>
    <scope>NUCLEOTIDE SEQUENCE [LARGE SCALE GENOMIC DNA]</scope>
    <source>
        <strain evidence="13 14">KUC8140</strain>
    </source>
</reference>
<feature type="domain" description="Pre-mRNA-splicing factor Syf1/CRNKL1-like C-terminal HAT-repeats" evidence="11">
    <location>
        <begin position="399"/>
        <end position="556"/>
    </location>
</feature>
<dbReference type="FunCoup" id="A0A0H2RVV2">
    <property type="interactions" value="762"/>
</dbReference>
<organism evidence="13 14">
    <name type="scientific">Schizopora paradoxa</name>
    <dbReference type="NCBI Taxonomy" id="27342"/>
    <lineage>
        <taxon>Eukaryota</taxon>
        <taxon>Fungi</taxon>
        <taxon>Dikarya</taxon>
        <taxon>Basidiomycota</taxon>
        <taxon>Agaricomycotina</taxon>
        <taxon>Agaricomycetes</taxon>
        <taxon>Hymenochaetales</taxon>
        <taxon>Schizoporaceae</taxon>
        <taxon>Schizopora</taxon>
    </lineage>
</organism>
<dbReference type="GO" id="GO:0071011">
    <property type="term" value="C:precatalytic spliceosome"/>
    <property type="evidence" value="ECO:0007669"/>
    <property type="project" value="TreeGrafter"/>
</dbReference>
<keyword evidence="8" id="KW-0539">Nucleus</keyword>
<dbReference type="OrthoDB" id="541719at2759"/>
<dbReference type="AlphaFoldDB" id="A0A0H2RVV2"/>
<evidence type="ECO:0000259" key="11">
    <source>
        <dbReference type="Pfam" id="PF23231"/>
    </source>
</evidence>
<protein>
    <submittedName>
        <fullName evidence="13">Protein prenylyltransferase</fullName>
    </submittedName>
</protein>
<dbReference type="FunFam" id="1.25.40.10:FF:000048">
    <property type="entry name" value="Cell cycle control protein"/>
    <property type="match status" value="1"/>
</dbReference>
<proteinExistence type="inferred from homology"/>
<comment type="subunit">
    <text evidence="3">Associated with the spliceosome.</text>
</comment>
<evidence type="ECO:0000313" key="14">
    <source>
        <dbReference type="Proteomes" id="UP000053477"/>
    </source>
</evidence>
<evidence type="ECO:0000256" key="9">
    <source>
        <dbReference type="ARBA" id="ARBA00037040"/>
    </source>
</evidence>
<evidence type="ECO:0000256" key="3">
    <source>
        <dbReference type="ARBA" id="ARBA00011524"/>
    </source>
</evidence>
<evidence type="ECO:0000256" key="4">
    <source>
        <dbReference type="ARBA" id="ARBA00022664"/>
    </source>
</evidence>
<dbReference type="InterPro" id="IPR003107">
    <property type="entry name" value="HAT"/>
</dbReference>
<dbReference type="GO" id="GO:0071007">
    <property type="term" value="C:U2-type catalytic step 2 spliceosome"/>
    <property type="evidence" value="ECO:0007669"/>
    <property type="project" value="TreeGrafter"/>
</dbReference>